<comment type="function">
    <text evidence="1">Catalyzes the formation of N(4)-acetylcytidine (ac(4)C) at the wobble position of elongator tRNA(Met), using acetate and ATP as substrates. First activates an acetate ion to form acetyladenylate (Ac-AMP) and then transfers the acetyl group to tRNA to form ac(4)C34.</text>
</comment>
<name>A0A1L3GEP4_SYNAC</name>
<dbReference type="GO" id="GO:0000049">
    <property type="term" value="F:tRNA binding"/>
    <property type="evidence" value="ECO:0007669"/>
    <property type="project" value="UniProtKB-KW"/>
</dbReference>
<keyword evidence="1" id="KW-0694">RNA-binding</keyword>
<dbReference type="HAMAP" id="MF_01539">
    <property type="entry name" value="TmcAL"/>
    <property type="match status" value="1"/>
</dbReference>
<evidence type="ECO:0000313" key="2">
    <source>
        <dbReference type="EMBL" id="APG24434.1"/>
    </source>
</evidence>
<dbReference type="Gene3D" id="3.40.50.620">
    <property type="entry name" value="HUPs"/>
    <property type="match status" value="1"/>
</dbReference>
<dbReference type="InterPro" id="IPR014729">
    <property type="entry name" value="Rossmann-like_a/b/a_fold"/>
</dbReference>
<dbReference type="PANTHER" id="PTHR37825:SF1">
    <property type="entry name" value="TRNA(MET) CYTIDINE ACETATE LIGASE"/>
    <property type="match status" value="1"/>
</dbReference>
<gene>
    <name evidence="1" type="primary">tmcAL</name>
    <name evidence="2" type="ORF">A7E75_04845</name>
</gene>
<dbReference type="GO" id="GO:0006400">
    <property type="term" value="P:tRNA modification"/>
    <property type="evidence" value="ECO:0007669"/>
    <property type="project" value="UniProtKB-UniRule"/>
</dbReference>
<reference evidence="2 3" key="1">
    <citation type="journal article" date="2017" name="Genome Announc.">
        <title>Complete Genome Sequences of Two Acetylene-Fermenting Pelobacter acetylenicus Strains.</title>
        <authorList>
            <person name="Sutton J.M."/>
            <person name="Baesman S.M."/>
            <person name="Fierst J.L."/>
            <person name="Poret-Peterson A.T."/>
            <person name="Oremland R.S."/>
            <person name="Dunlap D.S."/>
            <person name="Akob D.M."/>
        </authorList>
    </citation>
    <scope>NUCLEOTIDE SEQUENCE [LARGE SCALE GENOMIC DNA]</scope>
    <source>
        <strain evidence="2 3">DSM 3247</strain>
    </source>
</reference>
<proteinExistence type="inferred from homology"/>
<evidence type="ECO:0000313" key="3">
    <source>
        <dbReference type="Proteomes" id="UP000182264"/>
    </source>
</evidence>
<dbReference type="GO" id="GO:0016879">
    <property type="term" value="F:ligase activity, forming carbon-nitrogen bonds"/>
    <property type="evidence" value="ECO:0007669"/>
    <property type="project" value="UniProtKB-UniRule"/>
</dbReference>
<dbReference type="EC" id="6.3.4.-" evidence="1"/>
<feature type="binding site" evidence="1">
    <location>
        <begin position="188"/>
        <end position="189"/>
    </location>
    <ligand>
        <name>ATP</name>
        <dbReference type="ChEBI" id="CHEBI:30616"/>
    </ligand>
</feature>
<dbReference type="Proteomes" id="UP000182264">
    <property type="component" value="Chromosome"/>
</dbReference>
<dbReference type="STRING" id="29542.A6070_13490"/>
<dbReference type="AlphaFoldDB" id="A0A1L3GEP4"/>
<keyword evidence="1" id="KW-0067">ATP-binding</keyword>
<dbReference type="NCBIfam" id="NF010191">
    <property type="entry name" value="PRK13670.1"/>
    <property type="match status" value="1"/>
</dbReference>
<dbReference type="KEGG" id="pace:A6070_13490"/>
<keyword evidence="1" id="KW-0436">Ligase</keyword>
<dbReference type="GO" id="GO:0005524">
    <property type="term" value="F:ATP binding"/>
    <property type="evidence" value="ECO:0007669"/>
    <property type="project" value="UniProtKB-KW"/>
</dbReference>
<accession>A0A1L3GEP4</accession>
<comment type="similarity">
    <text evidence="1">Belongs to the TmcAL family.</text>
</comment>
<keyword evidence="3" id="KW-1185">Reference proteome</keyword>
<evidence type="ECO:0000256" key="1">
    <source>
        <dbReference type="HAMAP-Rule" id="MF_01539"/>
    </source>
</evidence>
<feature type="binding site" evidence="1">
    <location>
        <begin position="7"/>
        <end position="20"/>
    </location>
    <ligand>
        <name>ATP</name>
        <dbReference type="ChEBI" id="CHEBI:30616"/>
    </ligand>
</feature>
<keyword evidence="1" id="KW-0819">tRNA processing</keyword>
<dbReference type="EMBL" id="CP015518">
    <property type="protein sequence ID" value="APG24434.1"/>
    <property type="molecule type" value="Genomic_DNA"/>
</dbReference>
<sequence length="420" mass="46069">MRAVGLITEYNPFHNGHRQHLRASLEAAGAEVAVAVMSGHFLQRGEPALVDKWLRAEMALRCGIDLVIELPFPFACGSAPHFALGAVRCLDALGVSSLCFGSESGALENLERVARLLDQHRVQVADETAALLRQGVHFAAARGRAYAGLSGDDAACLVLAQPNNILGIEYLRALWAIGSSIRPLTISRIGAGYHDETVGEGNVASATGIRQRLSAGKKVDGLLPRASADILRRALGKGLSPDDDLLHRLLLAQIFRGRDYLRTLYQVENGLDARLAEAAVSSADMQALVEVVKVRQFTRTRIQRILMYVLNDVRADLMEGMLAAGPFYLRLLGSSSRGRAFLGAARKRRKLPLLTNLSRVFAQLRRAYGVDAERYRLARAMFDLDVRATCNYSLLLPGWSRANRNRDFYEAPLAVDAKIR</sequence>
<comment type="subcellular location">
    <subcellularLocation>
        <location evidence="1">Cytoplasm</location>
    </subcellularLocation>
</comment>
<dbReference type="GO" id="GO:0005737">
    <property type="term" value="C:cytoplasm"/>
    <property type="evidence" value="ECO:0007669"/>
    <property type="project" value="UniProtKB-SubCell"/>
</dbReference>
<dbReference type="RefSeq" id="WP_072286274.1">
    <property type="nucleotide sequence ID" value="NZ_CP015455.1"/>
</dbReference>
<protein>
    <recommendedName>
        <fullName evidence="1">tRNA(Met) cytidine acetate ligase</fullName>
        <ecNumber evidence="1">6.3.4.-</ecNumber>
    </recommendedName>
</protein>
<comment type="catalytic activity">
    <reaction evidence="1">
        <text>cytidine(34) in elongator tRNA(Met) + acetate + ATP = N(4)-acetylcytidine(34) in elongator tRNA(Met) + AMP + diphosphate</text>
        <dbReference type="Rhea" id="RHEA:58144"/>
        <dbReference type="Rhea" id="RHEA-COMP:10693"/>
        <dbReference type="Rhea" id="RHEA-COMP:10694"/>
        <dbReference type="ChEBI" id="CHEBI:30089"/>
        <dbReference type="ChEBI" id="CHEBI:30616"/>
        <dbReference type="ChEBI" id="CHEBI:33019"/>
        <dbReference type="ChEBI" id="CHEBI:74900"/>
        <dbReference type="ChEBI" id="CHEBI:82748"/>
        <dbReference type="ChEBI" id="CHEBI:456215"/>
    </reaction>
</comment>
<organism evidence="2 3">
    <name type="scientific">Syntrophotalea acetylenica</name>
    <name type="common">Pelobacter acetylenicus</name>
    <dbReference type="NCBI Taxonomy" id="29542"/>
    <lineage>
        <taxon>Bacteria</taxon>
        <taxon>Pseudomonadati</taxon>
        <taxon>Thermodesulfobacteriota</taxon>
        <taxon>Desulfuromonadia</taxon>
        <taxon>Desulfuromonadales</taxon>
        <taxon>Syntrophotaleaceae</taxon>
        <taxon>Syntrophotalea</taxon>
    </lineage>
</organism>
<dbReference type="InterPro" id="IPR008513">
    <property type="entry name" value="tRNA(Met)_cyd_acetate_ligase"/>
</dbReference>
<keyword evidence="1" id="KW-0820">tRNA-binding</keyword>
<dbReference type="PANTHER" id="PTHR37825">
    <property type="entry name" value="TRNA(MET) CYTIDINE ACETATE LIGASE"/>
    <property type="match status" value="1"/>
</dbReference>
<keyword evidence="1" id="KW-0963">Cytoplasm</keyword>
<keyword evidence="1" id="KW-0547">Nucleotide-binding</keyword>
<feature type="binding site" evidence="1">
    <location>
        <position position="163"/>
    </location>
    <ligand>
        <name>ATP</name>
        <dbReference type="ChEBI" id="CHEBI:30616"/>
    </ligand>
</feature>
<dbReference type="SUPFAM" id="SSF52374">
    <property type="entry name" value="Nucleotidylyl transferase"/>
    <property type="match status" value="1"/>
</dbReference>
<dbReference type="Pfam" id="PF05636">
    <property type="entry name" value="HIGH_NTase1"/>
    <property type="match status" value="1"/>
</dbReference>
<dbReference type="OrthoDB" id="9769796at2"/>
<feature type="binding site" evidence="1">
    <location>
        <position position="101"/>
    </location>
    <ligand>
        <name>ATP</name>
        <dbReference type="ChEBI" id="CHEBI:30616"/>
    </ligand>
</feature>